<dbReference type="EMBL" id="BARW01013152">
    <property type="protein sequence ID" value="GAI76720.1"/>
    <property type="molecule type" value="Genomic_DNA"/>
</dbReference>
<protein>
    <submittedName>
        <fullName evidence="1">Uncharacterized protein</fullName>
    </submittedName>
</protein>
<feature type="non-terminal residue" evidence="1">
    <location>
        <position position="79"/>
    </location>
</feature>
<gene>
    <name evidence="1" type="ORF">S12H4_24303</name>
</gene>
<evidence type="ECO:0000313" key="1">
    <source>
        <dbReference type="EMBL" id="GAI76720.1"/>
    </source>
</evidence>
<sequence>MIENLIKVGAFDFTAYPRSALLTLLPLTLKEVRKKAKDGAQNKISELISSDSIPAYHFSKFFQMNLEKEILDLYISNYP</sequence>
<comment type="caution">
    <text evidence="1">The sequence shown here is derived from an EMBL/GenBank/DDBJ whole genome shotgun (WGS) entry which is preliminary data.</text>
</comment>
<accession>X1SMY0</accession>
<name>X1SMY0_9ZZZZ</name>
<proteinExistence type="predicted"/>
<organism evidence="1">
    <name type="scientific">marine sediment metagenome</name>
    <dbReference type="NCBI Taxonomy" id="412755"/>
    <lineage>
        <taxon>unclassified sequences</taxon>
        <taxon>metagenomes</taxon>
        <taxon>ecological metagenomes</taxon>
    </lineage>
</organism>
<dbReference type="AlphaFoldDB" id="X1SMY0"/>
<reference evidence="1" key="1">
    <citation type="journal article" date="2014" name="Front. Microbiol.">
        <title>High frequency of phylogenetically diverse reductive dehalogenase-homologous genes in deep subseafloor sedimentary metagenomes.</title>
        <authorList>
            <person name="Kawai M."/>
            <person name="Futagami T."/>
            <person name="Toyoda A."/>
            <person name="Takaki Y."/>
            <person name="Nishi S."/>
            <person name="Hori S."/>
            <person name="Arai W."/>
            <person name="Tsubouchi T."/>
            <person name="Morono Y."/>
            <person name="Uchiyama I."/>
            <person name="Ito T."/>
            <person name="Fujiyama A."/>
            <person name="Inagaki F."/>
            <person name="Takami H."/>
        </authorList>
    </citation>
    <scope>NUCLEOTIDE SEQUENCE</scope>
    <source>
        <strain evidence="1">Expedition CK06-06</strain>
    </source>
</reference>